<evidence type="ECO:0000256" key="3">
    <source>
        <dbReference type="ARBA" id="ARBA00014376"/>
    </source>
</evidence>
<dbReference type="Proteomes" id="UP000029925">
    <property type="component" value="Unassembled WGS sequence"/>
</dbReference>
<keyword evidence="8" id="KW-0966">Cell projection</keyword>
<keyword evidence="4 6" id="KW-0975">Bacterial flagellum</keyword>
<dbReference type="PROSITE" id="PS00588">
    <property type="entry name" value="FLAGELLA_BB_ROD"/>
    <property type="match status" value="1"/>
</dbReference>
<feature type="domain" description="Flagellar basal body rod protein N-terminal" evidence="7">
    <location>
        <begin position="16"/>
        <end position="37"/>
    </location>
</feature>
<evidence type="ECO:0000256" key="4">
    <source>
        <dbReference type="ARBA" id="ARBA00023143"/>
    </source>
</evidence>
<comment type="subcellular location">
    <subcellularLocation>
        <location evidence="1 6">Bacterial flagellum basal body</location>
    </subcellularLocation>
</comment>
<reference evidence="11" key="3">
    <citation type="submission" date="2015-11" db="EMBL/GenBank/DDBJ databases">
        <authorList>
            <person name="Anvar S.Y."/>
        </authorList>
    </citation>
    <scope>NUCLEOTIDE SEQUENCE [LARGE SCALE GENOMIC DNA]</scope>
</reference>
<evidence type="ECO:0000256" key="2">
    <source>
        <dbReference type="ARBA" id="ARBA00009677"/>
    </source>
</evidence>
<dbReference type="Pfam" id="PF00460">
    <property type="entry name" value="Flg_bb_rod"/>
    <property type="match status" value="1"/>
</dbReference>
<dbReference type="RefSeq" id="WP_034327214.1">
    <property type="nucleotide sequence ID" value="NZ_CAJTQN010000004.1"/>
</dbReference>
<dbReference type="GO" id="GO:0071978">
    <property type="term" value="P:bacterial-type flagellum-dependent swarming motility"/>
    <property type="evidence" value="ECO:0007669"/>
    <property type="project" value="TreeGrafter"/>
</dbReference>
<proteinExistence type="inferred from homology"/>
<organism evidence="8 11">
    <name type="scientific">Helicobacter typhlonius</name>
    <dbReference type="NCBI Taxonomy" id="76936"/>
    <lineage>
        <taxon>Bacteria</taxon>
        <taxon>Pseudomonadati</taxon>
        <taxon>Campylobacterota</taxon>
        <taxon>Epsilonproteobacteria</taxon>
        <taxon>Campylobacterales</taxon>
        <taxon>Helicobacteraceae</taxon>
        <taxon>Helicobacter</taxon>
    </lineage>
</organism>
<name>A0A099UD48_9HELI</name>
<dbReference type="Proteomes" id="UP000064525">
    <property type="component" value="Chromosome I"/>
</dbReference>
<dbReference type="KEGG" id="hty:BN2458_PEG0961"/>
<comment type="subunit">
    <text evidence="6">The basal body constitutes a major portion of the flagellar organelle and consists of a number of rings mounted on a central rod.</text>
</comment>
<dbReference type="InterPro" id="IPR001444">
    <property type="entry name" value="Flag_bb_rod_N"/>
</dbReference>
<reference evidence="9 10" key="1">
    <citation type="journal article" date="2014" name="Genome Announc.">
        <title>Draft genome sequences of eight enterohepatic helicobacter species isolated from both laboratory and wild rodents.</title>
        <authorList>
            <person name="Sheh A."/>
            <person name="Shen Z."/>
            <person name="Fox J.G."/>
        </authorList>
    </citation>
    <scope>NUCLEOTIDE SEQUENCE [LARGE SCALE GENOMIC DNA]</scope>
    <source>
        <strain evidence="9 10">MIT 98-6810</strain>
    </source>
</reference>
<dbReference type="OrthoDB" id="9788334at2"/>
<dbReference type="AlphaFoldDB" id="A0A099UD48"/>
<comment type="function">
    <text evidence="5 6">Structural component of flagellum, the bacterial motility apparatus. Part of the rod structure of flagellar basal body.</text>
</comment>
<protein>
    <recommendedName>
        <fullName evidence="3 6">Flagellar basal body rod protein FlgB</fullName>
    </recommendedName>
</protein>
<evidence type="ECO:0000313" key="10">
    <source>
        <dbReference type="Proteomes" id="UP000029925"/>
    </source>
</evidence>
<dbReference type="PATRIC" id="fig|76936.10.peg.940"/>
<dbReference type="STRING" id="76936.BN2458_PEG0961"/>
<evidence type="ECO:0000256" key="5">
    <source>
        <dbReference type="ARBA" id="ARBA00024934"/>
    </source>
</evidence>
<dbReference type="InterPro" id="IPR006300">
    <property type="entry name" value="FlgB"/>
</dbReference>
<dbReference type="PANTHER" id="PTHR30435:SF12">
    <property type="entry name" value="FLAGELLAR BASAL BODY ROD PROTEIN FLGB"/>
    <property type="match status" value="1"/>
</dbReference>
<evidence type="ECO:0000259" key="7">
    <source>
        <dbReference type="Pfam" id="PF00460"/>
    </source>
</evidence>
<keyword evidence="8" id="KW-0282">Flagellum</keyword>
<dbReference type="InterPro" id="IPR019776">
    <property type="entry name" value="Flagellar_basal_body_rod_CS"/>
</dbReference>
<sequence>MAIADISKAYPVVYKALDYRSIRQDMIASNLANADTPFYRPKDINFEQYLARENQKIFNTAPRSYELPLAQTSQMHLDTKRKPQDSATMFWRDGHLAKNDGNSVDLDVETSEMGKNSTMYQALTSALKRHKGIFTYAIDSGRNI</sequence>
<evidence type="ECO:0000313" key="9">
    <source>
        <dbReference type="EMBL" id="TLD77931.1"/>
    </source>
</evidence>
<evidence type="ECO:0000256" key="1">
    <source>
        <dbReference type="ARBA" id="ARBA00004117"/>
    </source>
</evidence>
<reference evidence="8" key="2">
    <citation type="submission" date="2015-11" db="EMBL/GenBank/DDBJ databases">
        <authorList>
            <person name="Zhang Y."/>
            <person name="Guo Z."/>
        </authorList>
    </citation>
    <scope>NUCLEOTIDE SEQUENCE</scope>
    <source>
        <strain evidence="8">1</strain>
    </source>
</reference>
<dbReference type="GeneID" id="78151193"/>
<gene>
    <name evidence="9" type="primary">flgB</name>
    <name evidence="8" type="ORF">BN2458_PEG0961</name>
    <name evidence="9" type="ORF">LS75_008610</name>
</gene>
<dbReference type="PIRSF" id="PIRSF002889">
    <property type="entry name" value="Rod_FlgB"/>
    <property type="match status" value="1"/>
</dbReference>
<evidence type="ECO:0000313" key="8">
    <source>
        <dbReference type="EMBL" id="CUU39846.1"/>
    </source>
</evidence>
<accession>A0A099UD48</accession>
<keyword evidence="10" id="KW-1185">Reference proteome</keyword>
<dbReference type="GO" id="GO:0030694">
    <property type="term" value="C:bacterial-type flagellum basal body, rod"/>
    <property type="evidence" value="ECO:0007669"/>
    <property type="project" value="InterPro"/>
</dbReference>
<dbReference type="NCBIfam" id="TIGR01396">
    <property type="entry name" value="FlgB"/>
    <property type="match status" value="1"/>
</dbReference>
<comment type="similarity">
    <text evidence="2 6">Belongs to the flagella basal body rod proteins family.</text>
</comment>
<evidence type="ECO:0000313" key="11">
    <source>
        <dbReference type="Proteomes" id="UP000064525"/>
    </source>
</evidence>
<keyword evidence="8" id="KW-0969">Cilium</keyword>
<dbReference type="EMBL" id="LN907858">
    <property type="protein sequence ID" value="CUU39846.1"/>
    <property type="molecule type" value="Genomic_DNA"/>
</dbReference>
<dbReference type="EMBL" id="JRPF02000013">
    <property type="protein sequence ID" value="TLD77931.1"/>
    <property type="molecule type" value="Genomic_DNA"/>
</dbReference>
<dbReference type="PANTHER" id="PTHR30435">
    <property type="entry name" value="FLAGELLAR PROTEIN"/>
    <property type="match status" value="1"/>
</dbReference>
<evidence type="ECO:0000256" key="6">
    <source>
        <dbReference type="PIRNR" id="PIRNR002889"/>
    </source>
</evidence>